<keyword evidence="3" id="KW-1185">Reference proteome</keyword>
<feature type="transmembrane region" description="Helical" evidence="1">
    <location>
        <begin position="6"/>
        <end position="27"/>
    </location>
</feature>
<dbReference type="KEGG" id="mpt:Mpe_A0470"/>
<evidence type="ECO:0000313" key="3">
    <source>
        <dbReference type="Proteomes" id="UP000000366"/>
    </source>
</evidence>
<reference evidence="2 3" key="1">
    <citation type="journal article" date="2007" name="J. Bacteriol.">
        <title>Whole-genome analysis of the methyl tert-butyl ether-degrading beta-proteobacterium Methylibium petroleiphilum PM1.</title>
        <authorList>
            <person name="Kane S.R."/>
            <person name="Chakicherla A.Y."/>
            <person name="Chain P.S.G."/>
            <person name="Schmidt R."/>
            <person name="Shin M.W."/>
            <person name="Legler T.C."/>
            <person name="Scow K.M."/>
            <person name="Larimer F.W."/>
            <person name="Lucas S.M."/>
            <person name="Richardson P.M."/>
            <person name="Hristova K.R."/>
        </authorList>
    </citation>
    <scope>NUCLEOTIDE SEQUENCE [LARGE SCALE GENOMIC DNA]</scope>
    <source>
        <strain evidence="3">ATCC BAA-1232 / LMG 22953 / PM1</strain>
    </source>
</reference>
<evidence type="ECO:0000313" key="2">
    <source>
        <dbReference type="EMBL" id="ABM93432.1"/>
    </source>
</evidence>
<dbReference type="EMBL" id="CP000555">
    <property type="protein sequence ID" value="ABM93432.1"/>
    <property type="molecule type" value="Genomic_DNA"/>
</dbReference>
<accession>A2SCZ3</accession>
<keyword evidence="1" id="KW-0812">Transmembrane</keyword>
<dbReference type="RefSeq" id="WP_011828070.1">
    <property type="nucleotide sequence ID" value="NC_008825.1"/>
</dbReference>
<evidence type="ECO:0000256" key="1">
    <source>
        <dbReference type="SAM" id="Phobius"/>
    </source>
</evidence>
<proteinExistence type="predicted"/>
<feature type="transmembrane region" description="Helical" evidence="1">
    <location>
        <begin position="47"/>
        <end position="69"/>
    </location>
</feature>
<gene>
    <name evidence="2" type="ordered locus">Mpe_A0470</name>
</gene>
<dbReference type="Proteomes" id="UP000000366">
    <property type="component" value="Chromosome"/>
</dbReference>
<keyword evidence="1" id="KW-1133">Transmembrane helix</keyword>
<protein>
    <recommendedName>
        <fullName evidence="4">Transmembrane protein</fullName>
    </recommendedName>
</protein>
<dbReference type="AlphaFoldDB" id="A2SCZ3"/>
<sequence>MTVFWWIVGVLLMGTGGTAAVTFALYVSSGEDRYMDVARAAWRWTIVFALGAFNITIFKHIILTLISIWRS</sequence>
<name>A2SCZ3_METPP</name>
<keyword evidence="1" id="KW-0472">Membrane</keyword>
<dbReference type="STRING" id="420662.Mpe_A0470"/>
<organism evidence="2 3">
    <name type="scientific">Methylibium petroleiphilum (strain ATCC BAA-1232 / LMG 22953 / PM1)</name>
    <dbReference type="NCBI Taxonomy" id="420662"/>
    <lineage>
        <taxon>Bacteria</taxon>
        <taxon>Pseudomonadati</taxon>
        <taxon>Pseudomonadota</taxon>
        <taxon>Betaproteobacteria</taxon>
        <taxon>Burkholderiales</taxon>
        <taxon>Sphaerotilaceae</taxon>
        <taxon>Methylibium</taxon>
    </lineage>
</organism>
<evidence type="ECO:0008006" key="4">
    <source>
        <dbReference type="Google" id="ProtNLM"/>
    </source>
</evidence>
<dbReference type="HOGENOM" id="CLU_2735450_0_0_4"/>